<dbReference type="SUPFAM" id="SSF57959">
    <property type="entry name" value="Leucine zipper domain"/>
    <property type="match status" value="1"/>
</dbReference>
<keyword evidence="2" id="KW-0805">Transcription regulation</keyword>
<feature type="compositionally biased region" description="Basic residues" evidence="5">
    <location>
        <begin position="109"/>
        <end position="118"/>
    </location>
</feature>
<feature type="compositionally biased region" description="Basic and acidic residues" evidence="5">
    <location>
        <begin position="119"/>
        <end position="131"/>
    </location>
</feature>
<protein>
    <recommendedName>
        <fullName evidence="6">BZIP domain-containing protein</fullName>
    </recommendedName>
</protein>
<dbReference type="PROSITE" id="PS00036">
    <property type="entry name" value="BZIP_BASIC"/>
    <property type="match status" value="1"/>
</dbReference>
<evidence type="ECO:0000256" key="1">
    <source>
        <dbReference type="ARBA" id="ARBA00004123"/>
    </source>
</evidence>
<dbReference type="GO" id="GO:0003700">
    <property type="term" value="F:DNA-binding transcription factor activity"/>
    <property type="evidence" value="ECO:0007669"/>
    <property type="project" value="InterPro"/>
</dbReference>
<dbReference type="PANTHER" id="PTHR19304">
    <property type="entry name" value="CYCLIC-AMP RESPONSE ELEMENT BINDING PROTEIN"/>
    <property type="match status" value="1"/>
</dbReference>
<keyword evidence="4" id="KW-0539">Nucleus</keyword>
<accession>A0A8K0RKH1</accession>
<evidence type="ECO:0000256" key="3">
    <source>
        <dbReference type="ARBA" id="ARBA00023163"/>
    </source>
</evidence>
<feature type="domain" description="BZIP" evidence="6">
    <location>
        <begin position="140"/>
        <end position="203"/>
    </location>
</feature>
<dbReference type="GO" id="GO:0005634">
    <property type="term" value="C:nucleus"/>
    <property type="evidence" value="ECO:0007669"/>
    <property type="project" value="UniProtKB-SubCell"/>
</dbReference>
<dbReference type="AlphaFoldDB" id="A0A8K0RKH1"/>
<comment type="caution">
    <text evidence="7">The sequence shown here is derived from an EMBL/GenBank/DDBJ whole genome shotgun (WGS) entry which is preliminary data.</text>
</comment>
<dbReference type="Proteomes" id="UP000813427">
    <property type="component" value="Unassembled WGS sequence"/>
</dbReference>
<dbReference type="SMART" id="SM00338">
    <property type="entry name" value="BRLZ"/>
    <property type="match status" value="1"/>
</dbReference>
<keyword evidence="3" id="KW-0804">Transcription</keyword>
<dbReference type="Pfam" id="PF00170">
    <property type="entry name" value="bZIP_1"/>
    <property type="match status" value="1"/>
</dbReference>
<proteinExistence type="predicted"/>
<name>A0A8K0RKH1_9HYPO</name>
<dbReference type="OrthoDB" id="295274at2759"/>
<keyword evidence="8" id="KW-1185">Reference proteome</keyword>
<feature type="compositionally biased region" description="Polar residues" evidence="5">
    <location>
        <begin position="90"/>
        <end position="105"/>
    </location>
</feature>
<feature type="region of interest" description="Disordered" evidence="5">
    <location>
        <begin position="80"/>
        <end position="148"/>
    </location>
</feature>
<evidence type="ECO:0000256" key="4">
    <source>
        <dbReference type="ARBA" id="ARBA00023242"/>
    </source>
</evidence>
<dbReference type="PROSITE" id="PS50217">
    <property type="entry name" value="BZIP"/>
    <property type="match status" value="1"/>
</dbReference>
<sequence length="348" mass="38761">MSNASSMPQNQTTYQPTPSQIGASSFFEEAIDASPVPMEVGLGSTHIALVTQPAEFKNLGDIEILQNILPSVMGVKKLNRQAHTRRQSQENETLFESSASWQATESPMPRKRGRKPKKQTKEQKVEGQQKELDDDDLPKDPRRRRVLERNRIAANKCRIRKRDEALALASQKEAIEDQNRYLTTCVDSLAVEIYHLKTQLLRHTECNCVLIQNYIANEAKKCVDKLVACSTVFDTHDNSLSPCDGNPSDASTAEELSMQSPNVGRFSSIPRISSQQESSASEVADVMFDMMGLGPSQTATMPPGSMVFTDLVSPLSFTEYGLEPSVYGGPPEQQADEVSWDTYWHFGR</sequence>
<evidence type="ECO:0000313" key="8">
    <source>
        <dbReference type="Proteomes" id="UP000813427"/>
    </source>
</evidence>
<evidence type="ECO:0000256" key="5">
    <source>
        <dbReference type="SAM" id="MobiDB-lite"/>
    </source>
</evidence>
<reference evidence="7" key="1">
    <citation type="journal article" date="2021" name="Nat. Commun.">
        <title>Genetic determinants of endophytism in the Arabidopsis root mycobiome.</title>
        <authorList>
            <person name="Mesny F."/>
            <person name="Miyauchi S."/>
            <person name="Thiergart T."/>
            <person name="Pickel B."/>
            <person name="Atanasova L."/>
            <person name="Karlsson M."/>
            <person name="Huettel B."/>
            <person name="Barry K.W."/>
            <person name="Haridas S."/>
            <person name="Chen C."/>
            <person name="Bauer D."/>
            <person name="Andreopoulos W."/>
            <person name="Pangilinan J."/>
            <person name="LaButti K."/>
            <person name="Riley R."/>
            <person name="Lipzen A."/>
            <person name="Clum A."/>
            <person name="Drula E."/>
            <person name="Henrissat B."/>
            <person name="Kohler A."/>
            <person name="Grigoriev I.V."/>
            <person name="Martin F.M."/>
            <person name="Hacquard S."/>
        </authorList>
    </citation>
    <scope>NUCLEOTIDE SEQUENCE</scope>
    <source>
        <strain evidence="7">MPI-SDFR-AT-0068</strain>
    </source>
</reference>
<gene>
    <name evidence="7" type="ORF">BKA59DRAFT_409365</name>
</gene>
<dbReference type="Gene3D" id="1.20.5.170">
    <property type="match status" value="1"/>
</dbReference>
<feature type="region of interest" description="Disordered" evidence="5">
    <location>
        <begin position="1"/>
        <end position="20"/>
    </location>
</feature>
<evidence type="ECO:0000313" key="7">
    <source>
        <dbReference type="EMBL" id="KAH7230936.1"/>
    </source>
</evidence>
<evidence type="ECO:0000256" key="2">
    <source>
        <dbReference type="ARBA" id="ARBA00023015"/>
    </source>
</evidence>
<evidence type="ECO:0000259" key="6">
    <source>
        <dbReference type="PROSITE" id="PS50217"/>
    </source>
</evidence>
<dbReference type="InterPro" id="IPR051027">
    <property type="entry name" value="bZIP_transcription_factors"/>
</dbReference>
<organism evidence="7 8">
    <name type="scientific">Fusarium tricinctum</name>
    <dbReference type="NCBI Taxonomy" id="61284"/>
    <lineage>
        <taxon>Eukaryota</taxon>
        <taxon>Fungi</taxon>
        <taxon>Dikarya</taxon>
        <taxon>Ascomycota</taxon>
        <taxon>Pezizomycotina</taxon>
        <taxon>Sordariomycetes</taxon>
        <taxon>Hypocreomycetidae</taxon>
        <taxon>Hypocreales</taxon>
        <taxon>Nectriaceae</taxon>
        <taxon>Fusarium</taxon>
        <taxon>Fusarium tricinctum species complex</taxon>
    </lineage>
</organism>
<dbReference type="EMBL" id="JAGPXF010000009">
    <property type="protein sequence ID" value="KAH7230936.1"/>
    <property type="molecule type" value="Genomic_DNA"/>
</dbReference>
<comment type="subcellular location">
    <subcellularLocation>
        <location evidence="1">Nucleus</location>
    </subcellularLocation>
</comment>
<dbReference type="InterPro" id="IPR004827">
    <property type="entry name" value="bZIP"/>
</dbReference>
<dbReference type="InterPro" id="IPR046347">
    <property type="entry name" value="bZIP_sf"/>
</dbReference>